<accession>A0AAD7J6A2</accession>
<name>A0AAD7J6A2_9AGAR</name>
<gene>
    <name evidence="2" type="ORF">B0H16DRAFT_1457617</name>
</gene>
<reference evidence="2" key="1">
    <citation type="submission" date="2023-03" db="EMBL/GenBank/DDBJ databases">
        <title>Massive genome expansion in bonnet fungi (Mycena s.s.) driven by repeated elements and novel gene families across ecological guilds.</title>
        <authorList>
            <consortium name="Lawrence Berkeley National Laboratory"/>
            <person name="Harder C.B."/>
            <person name="Miyauchi S."/>
            <person name="Viragh M."/>
            <person name="Kuo A."/>
            <person name="Thoen E."/>
            <person name="Andreopoulos B."/>
            <person name="Lu D."/>
            <person name="Skrede I."/>
            <person name="Drula E."/>
            <person name="Henrissat B."/>
            <person name="Morin E."/>
            <person name="Kohler A."/>
            <person name="Barry K."/>
            <person name="LaButti K."/>
            <person name="Morin E."/>
            <person name="Salamov A."/>
            <person name="Lipzen A."/>
            <person name="Mereny Z."/>
            <person name="Hegedus B."/>
            <person name="Baldrian P."/>
            <person name="Stursova M."/>
            <person name="Weitz H."/>
            <person name="Taylor A."/>
            <person name="Grigoriev I.V."/>
            <person name="Nagy L.G."/>
            <person name="Martin F."/>
            <person name="Kauserud H."/>
        </authorList>
    </citation>
    <scope>NUCLEOTIDE SEQUENCE</scope>
    <source>
        <strain evidence="2">CBHHK182m</strain>
    </source>
</reference>
<evidence type="ECO:0000313" key="3">
    <source>
        <dbReference type="Proteomes" id="UP001215598"/>
    </source>
</evidence>
<proteinExistence type="predicted"/>
<sequence length="398" mass="42973">MGREIDASKCRSLHFHPLLLTPILLPRRRYIPGVMSSRNLVLCLCPECEGELVSHSKKQRHNARTLRDRSTTSITLPLLSTTLPSTFAHAAAAASPILLPITEMTEPIAQSDLPAADSPSFAASAEAEGLAHSLQVEASGELFLPISVDDWELPNDSPAPADEENTDGPAPAADKNDPGPFYVAPQAASRLPTARKIHPNPVVYLIHVVVLWLHTQFHLPFRACNALLAIFALAFQAGGAPITPPIRTTLPTIIHHLGAELSIQILPVCPSCLEVYPVSSPRDAICTKCSHPLFPTAPTSSQARNNTAPENPRPYLQFPTKSLAEQLATLLSTEGIETEIENSLGKAKARVPGVWKNIFDGKICQELPTAAGSRFFFPSEEEVAAGELRIGVTMGVDW</sequence>
<dbReference type="Proteomes" id="UP001215598">
    <property type="component" value="Unassembled WGS sequence"/>
</dbReference>
<evidence type="ECO:0000313" key="2">
    <source>
        <dbReference type="EMBL" id="KAJ7758057.1"/>
    </source>
</evidence>
<dbReference type="EMBL" id="JARKIB010000043">
    <property type="protein sequence ID" value="KAJ7758057.1"/>
    <property type="molecule type" value="Genomic_DNA"/>
</dbReference>
<evidence type="ECO:0000256" key="1">
    <source>
        <dbReference type="SAM" id="MobiDB-lite"/>
    </source>
</evidence>
<organism evidence="2 3">
    <name type="scientific">Mycena metata</name>
    <dbReference type="NCBI Taxonomy" id="1033252"/>
    <lineage>
        <taxon>Eukaryota</taxon>
        <taxon>Fungi</taxon>
        <taxon>Dikarya</taxon>
        <taxon>Basidiomycota</taxon>
        <taxon>Agaricomycotina</taxon>
        <taxon>Agaricomycetes</taxon>
        <taxon>Agaricomycetidae</taxon>
        <taxon>Agaricales</taxon>
        <taxon>Marasmiineae</taxon>
        <taxon>Mycenaceae</taxon>
        <taxon>Mycena</taxon>
    </lineage>
</organism>
<keyword evidence="3" id="KW-1185">Reference proteome</keyword>
<feature type="region of interest" description="Disordered" evidence="1">
    <location>
        <begin position="153"/>
        <end position="179"/>
    </location>
</feature>
<comment type="caution">
    <text evidence="2">The sequence shown here is derived from an EMBL/GenBank/DDBJ whole genome shotgun (WGS) entry which is preliminary data.</text>
</comment>
<protein>
    <submittedName>
        <fullName evidence="2">Uncharacterized protein</fullName>
    </submittedName>
</protein>
<dbReference type="AlphaFoldDB" id="A0AAD7J6A2"/>